<dbReference type="EMBL" id="HBFQ01022138">
    <property type="protein sequence ID" value="CAD8841197.1"/>
    <property type="molecule type" value="Transcribed_RNA"/>
</dbReference>
<evidence type="ECO:0000259" key="2">
    <source>
        <dbReference type="Pfam" id="PF25413"/>
    </source>
</evidence>
<feature type="compositionally biased region" description="Basic and acidic residues" evidence="1">
    <location>
        <begin position="750"/>
        <end position="759"/>
    </location>
</feature>
<feature type="region of interest" description="Disordered" evidence="1">
    <location>
        <begin position="78"/>
        <end position="135"/>
    </location>
</feature>
<feature type="compositionally biased region" description="Polar residues" evidence="1">
    <location>
        <begin position="430"/>
        <end position="447"/>
    </location>
</feature>
<feature type="region of interest" description="Disordered" evidence="1">
    <location>
        <begin position="334"/>
        <end position="396"/>
    </location>
</feature>
<feature type="region of interest" description="Disordered" evidence="1">
    <location>
        <begin position="217"/>
        <end position="276"/>
    </location>
</feature>
<accession>A0A7S1F3T7</accession>
<feature type="compositionally biased region" description="Basic and acidic residues" evidence="1">
    <location>
        <begin position="381"/>
        <end position="396"/>
    </location>
</feature>
<feature type="compositionally biased region" description="Basic and acidic residues" evidence="1">
    <location>
        <begin position="812"/>
        <end position="828"/>
    </location>
</feature>
<name>A0A7S1F3T7_NOCSC</name>
<evidence type="ECO:0000256" key="1">
    <source>
        <dbReference type="SAM" id="MobiDB-lite"/>
    </source>
</evidence>
<protein>
    <recommendedName>
        <fullName evidence="2">[F-actin]-monooxygenase MICAL1-3-like Rossman domain-containing protein</fullName>
    </recommendedName>
</protein>
<dbReference type="Gene3D" id="3.50.50.60">
    <property type="entry name" value="FAD/NAD(P)-binding domain"/>
    <property type="match status" value="1"/>
</dbReference>
<feature type="compositionally biased region" description="Basic and acidic residues" evidence="1">
    <location>
        <begin position="591"/>
        <end position="608"/>
    </location>
</feature>
<reference evidence="3" key="1">
    <citation type="submission" date="2021-01" db="EMBL/GenBank/DDBJ databases">
        <authorList>
            <person name="Corre E."/>
            <person name="Pelletier E."/>
            <person name="Niang G."/>
            <person name="Scheremetjew M."/>
            <person name="Finn R."/>
            <person name="Kale V."/>
            <person name="Holt S."/>
            <person name="Cochrane G."/>
            <person name="Meng A."/>
            <person name="Brown T."/>
            <person name="Cohen L."/>
        </authorList>
    </citation>
    <scope>NUCLEOTIDE SEQUENCE</scope>
</reference>
<feature type="region of interest" description="Disordered" evidence="1">
    <location>
        <begin position="500"/>
        <end position="698"/>
    </location>
</feature>
<organism evidence="3">
    <name type="scientific">Noctiluca scintillans</name>
    <name type="common">Sea sparkle</name>
    <name type="synonym">Red tide dinoflagellate</name>
    <dbReference type="NCBI Taxonomy" id="2966"/>
    <lineage>
        <taxon>Eukaryota</taxon>
        <taxon>Sar</taxon>
        <taxon>Alveolata</taxon>
        <taxon>Dinophyceae</taxon>
        <taxon>Noctilucales</taxon>
        <taxon>Noctilucaceae</taxon>
        <taxon>Noctiluca</taxon>
    </lineage>
</organism>
<feature type="compositionally biased region" description="Polar residues" evidence="1">
    <location>
        <begin position="109"/>
        <end position="119"/>
    </location>
</feature>
<feature type="compositionally biased region" description="Low complexity" evidence="1">
    <location>
        <begin position="352"/>
        <end position="367"/>
    </location>
</feature>
<feature type="compositionally biased region" description="Polar residues" evidence="1">
    <location>
        <begin position="515"/>
        <end position="534"/>
    </location>
</feature>
<feature type="domain" description="[F-actin]-monooxygenase MICAL1-3-like Rossman" evidence="2">
    <location>
        <begin position="1216"/>
        <end position="1312"/>
    </location>
</feature>
<feature type="compositionally biased region" description="Acidic residues" evidence="1">
    <location>
        <begin position="561"/>
        <end position="570"/>
    </location>
</feature>
<feature type="region of interest" description="Disordered" evidence="1">
    <location>
        <begin position="1466"/>
        <end position="1526"/>
    </location>
</feature>
<evidence type="ECO:0000313" key="3">
    <source>
        <dbReference type="EMBL" id="CAD8841197.1"/>
    </source>
</evidence>
<feature type="region of interest" description="Disordered" evidence="1">
    <location>
        <begin position="785"/>
        <end position="840"/>
    </location>
</feature>
<feature type="compositionally biased region" description="Polar residues" evidence="1">
    <location>
        <begin position="233"/>
        <end position="252"/>
    </location>
</feature>
<gene>
    <name evidence="3" type="ORF">NSCI0253_LOCUS15545</name>
</gene>
<dbReference type="InterPro" id="IPR036188">
    <property type="entry name" value="FAD/NAD-bd_sf"/>
</dbReference>
<proteinExistence type="predicted"/>
<feature type="region of interest" description="Disordered" evidence="1">
    <location>
        <begin position="747"/>
        <end position="768"/>
    </location>
</feature>
<sequence length="1526" mass="166553">MAQAFLVLRQEQAMLQESHTRLAVMRRSPSPVVPLRRAQARWQAASRANLLAQSVSVSPGLSPLSSPLKQRRQLQHGALVMHRQNSDSAETTPEHHRPQTPRGGICRQVATQSALSSSGRHAPSHARTRNSQERSIYAVTTGRELPSQRDLPGLPVNPHTGSVHVTLQSQKVPTVSTGRLQSAPVRSQYPAVSVETSPCLARSQALPSELIANPYSAPAARSRQPGSGLLVKSGSQPSDVTRATSPSASGSIPMQFPAPIVRGAGHPQYSRHTESLDGSAQGVVMPQPMFATPVCRTMVPSSGGRQLSPIPGGNSFEWTARQMCMEQLTALASVDDEEETGDSAETKLKPSRAAPQPGIAGGAPQRQSTVEMSSFAPGSFDSRRSFEEVSKSKHERVDRLRTLVRQNLSNLGKARSELSTLQDLIDRSSLASQEENNAGSSDSTAYTLPSPKNGEAKLKTAPHATDSPSSEDLSAQDDRKSLRKRHRLMEVGRALMSASFNVGSSGIGPRVLRRSANNNTNEKPTSPAQDSETPSAEEGELRRSKTGVWPTASPQRKSGEIDDVDPADFETPDKLTVRSGSVRPLEGDFETPEKEQISRRPSEGRHSELSPPAVKDTDIFDKTLPACFQEDEPSPASPVQVLCRQSRSSLVASRYSRDYSSSGQRNSRLELDGLQDVGPVSPDVADQTEKLIPPRRSSVRFSMPAMKITVTQSHVKLPLPSSETQSIAATVLGSCVYPAVARQLGLKEPATPEHKDRSLTDPPPTNSVSHKAAAFEEALAKMGMTRRNERAATVGRSPMPRPGPEMASRRPQRNDSSVRGDRRWRVDSEEATSTGPPVVRRRERPGTVILMRERYGSESPQVPCKLQVPGRDPYCLGNTRDVSVPRDSEAVVTLDFSRRTETEKVKVVYGPSTYLGLTEADLSDTASEDEEEEEFVMWPSAAWTQLSKRKISSLTQSAPELFDTFRVCRGVKTIVENFRELYCASMASKVHMAATRRSIARQGFLPLEVIRAALGKQRRQACLFFELLDARLLGSDYKRKPLDGHYACVVGAGPIGLRCALELRLLGAEVVVLERRTAFERINRLHLWKWAGDDLKRWGAKVIEPPEKNFGSDPDFLHIGIAELQELLLKVALLFGVQIFFGAEFLGHVPMKGKIGDQEWNILVGTVEGKEQVGPVPPKRLPGVTILIGADGPRGGVAQATGITHQETAGLRREAALGIVANFNCLGTKAEKSRRPFSLARQFYEKVFTDCERVSGVKLENIVCYISSATHYFVMTPTKKSLVDSGVFDPDSRDGDMLRSINGEALSRVVRSIVSYPWKSSDPVLPDEVLDSPATPPMIFDFSKQKRAVDGLRIMESPPNPDGSTEKLFVGLCGDALLEPFWPEGLGVVRGFFAALDVCSAAKVWAETRDDDAAINHFDAAFGQLRSLAAKTRANVCKPDEAAYGLDPASRYRYVQVRSLGANALGLERSSSMPPAPTREQARLGARPDASGDHYSRCPSRSPCPQKHQGAAHSTMDFHKSSTLQF</sequence>
<dbReference type="InterPro" id="IPR057494">
    <property type="entry name" value="Rossman_Mical"/>
</dbReference>
<dbReference type="Pfam" id="PF25413">
    <property type="entry name" value="Rossman_Mical"/>
    <property type="match status" value="1"/>
</dbReference>
<feature type="region of interest" description="Disordered" evidence="1">
    <location>
        <begin position="430"/>
        <end position="481"/>
    </location>
</feature>
<dbReference type="SUPFAM" id="SSF51905">
    <property type="entry name" value="FAD/NAD(P)-binding domain"/>
    <property type="match status" value="1"/>
</dbReference>